<feature type="region of interest" description="Disordered" evidence="1">
    <location>
        <begin position="276"/>
        <end position="324"/>
    </location>
</feature>
<feature type="region of interest" description="Disordered" evidence="1">
    <location>
        <begin position="1"/>
        <end position="31"/>
    </location>
</feature>
<feature type="compositionally biased region" description="Basic and acidic residues" evidence="1">
    <location>
        <begin position="307"/>
        <end position="317"/>
    </location>
</feature>
<evidence type="ECO:0000313" key="2">
    <source>
        <dbReference type="EMBL" id="CAI6340680.1"/>
    </source>
</evidence>
<gene>
    <name evidence="2" type="ORF">PDIGIT_LOCUS13864</name>
</gene>
<feature type="compositionally biased region" description="Polar residues" evidence="1">
    <location>
        <begin position="203"/>
        <end position="212"/>
    </location>
</feature>
<feature type="compositionally biased region" description="Basic and acidic residues" evidence="1">
    <location>
        <begin position="15"/>
        <end position="29"/>
    </location>
</feature>
<name>A0A9W4UR87_9PLEO</name>
<feature type="region of interest" description="Disordered" evidence="1">
    <location>
        <begin position="203"/>
        <end position="240"/>
    </location>
</feature>
<feature type="compositionally biased region" description="Polar residues" evidence="1">
    <location>
        <begin position="229"/>
        <end position="238"/>
    </location>
</feature>
<dbReference type="Proteomes" id="UP001152607">
    <property type="component" value="Unassembled WGS sequence"/>
</dbReference>
<keyword evidence="3" id="KW-1185">Reference proteome</keyword>
<protein>
    <submittedName>
        <fullName evidence="2">Uncharacterized protein</fullName>
    </submittedName>
</protein>
<dbReference type="OrthoDB" id="3801010at2759"/>
<proteinExistence type="predicted"/>
<accession>A0A9W4UR87</accession>
<comment type="caution">
    <text evidence="2">The sequence shown here is derived from an EMBL/GenBank/DDBJ whole genome shotgun (WGS) entry which is preliminary data.</text>
</comment>
<feature type="compositionally biased region" description="Low complexity" evidence="1">
    <location>
        <begin position="214"/>
        <end position="223"/>
    </location>
</feature>
<dbReference type="EMBL" id="CAOQHR010000010">
    <property type="protein sequence ID" value="CAI6340680.1"/>
    <property type="molecule type" value="Genomic_DNA"/>
</dbReference>
<reference evidence="2" key="1">
    <citation type="submission" date="2023-01" db="EMBL/GenBank/DDBJ databases">
        <authorList>
            <person name="Van Ghelder C."/>
            <person name="Rancurel C."/>
        </authorList>
    </citation>
    <scope>NUCLEOTIDE SEQUENCE</scope>
    <source>
        <strain evidence="2">CNCM I-4278</strain>
    </source>
</reference>
<evidence type="ECO:0000313" key="3">
    <source>
        <dbReference type="Proteomes" id="UP001152607"/>
    </source>
</evidence>
<dbReference type="AlphaFoldDB" id="A0A9W4UR87"/>
<organism evidence="2 3">
    <name type="scientific">Periconia digitata</name>
    <dbReference type="NCBI Taxonomy" id="1303443"/>
    <lineage>
        <taxon>Eukaryota</taxon>
        <taxon>Fungi</taxon>
        <taxon>Dikarya</taxon>
        <taxon>Ascomycota</taxon>
        <taxon>Pezizomycotina</taxon>
        <taxon>Dothideomycetes</taxon>
        <taxon>Pleosporomycetidae</taxon>
        <taxon>Pleosporales</taxon>
        <taxon>Massarineae</taxon>
        <taxon>Periconiaceae</taxon>
        <taxon>Periconia</taxon>
    </lineage>
</organism>
<sequence>MGKSALWRVNLSTPHDQDGGEGEGRDKTQGIRAKAATAADPWDELEAQLDGRVASQAASGPSLRYPVHLSPWLEKTGWTTHLRDHNLWTVAELLAPPTPTETSLIALLSSFDELIKDARASVLSEKVNVFALHRVNSFVRGRHFKKPLHTKLLNGTYQRYQAVWHKLLCYMYRLTIAHQGPDLHYILTPDQLEAISQIPASTLPTRSESVVGQPSRSSPSSSSFVCAYPTSSPTSLRTARSRVFTKSPAITLLTSPPLRSSPPYCFQKRAVVTAPADHSSSEEESTVSEYDCVTPSTPSRSPQPAHYQEEHDNHEQSATEENPAGSDLRDACLGLCISLLDHKLEGRLTDSIVVGFLAALGINKSCDGFDDAVLFLPKLSALVKLSQLLLVQHAVVAHKTGHAKFPNELVAEMQDRFMVYGSETPMN</sequence>
<evidence type="ECO:0000256" key="1">
    <source>
        <dbReference type="SAM" id="MobiDB-lite"/>
    </source>
</evidence>